<proteinExistence type="predicted"/>
<dbReference type="PANTHER" id="PTHR32011:SF2">
    <property type="entry name" value="OS08G0472400 PROTEIN"/>
    <property type="match status" value="1"/>
</dbReference>
<dbReference type="OrthoDB" id="1400829at2759"/>
<dbReference type="AlphaFoldDB" id="A0A9D5CME0"/>
<keyword evidence="2" id="KW-1185">Reference proteome</keyword>
<sequence length="326" mass="35392">MVDVDRRPTGLSPSHAAGLRRLSNRAASAPSTPAPCTPSIAGESLLSAVKSSGLPLLPALSSSEIALAEAILGLPLPPDLRSLLSLTLPFPLWRPLPRLLSALRLPLAATSLHLSRLPSSPLLSPPPPLIPLLPRFYLPALPSLAGNPVFLIDDRKISLFALDLPDFFHRLTSPHRSHFPSRRSPRWIEFWSDAAAADRRRRSSASPDEFLEIRPSKLPNWVGDYLCRIGSVLRDGGWEESDVTEMVHVADAAIVDGYDGRVALEKLVLKADRCSDSLRRAGWASDDVSDALGFDYTPRSVRRRSVTLPPGVAAKIGKLAESVSRS</sequence>
<gene>
    <name evidence="1" type="ORF">J5N97_017966</name>
</gene>
<dbReference type="Proteomes" id="UP001085076">
    <property type="component" value="Miscellaneous, Linkage group lg04"/>
</dbReference>
<accession>A0A9D5CME0</accession>
<reference evidence="1" key="1">
    <citation type="submission" date="2021-03" db="EMBL/GenBank/DDBJ databases">
        <authorList>
            <person name="Li Z."/>
            <person name="Yang C."/>
        </authorList>
    </citation>
    <scope>NUCLEOTIDE SEQUENCE</scope>
    <source>
        <strain evidence="1">Dzin_1.0</strain>
        <tissue evidence="1">Leaf</tissue>
    </source>
</reference>
<evidence type="ECO:0000313" key="2">
    <source>
        <dbReference type="Proteomes" id="UP001085076"/>
    </source>
</evidence>
<comment type="caution">
    <text evidence="1">The sequence shown here is derived from an EMBL/GenBank/DDBJ whole genome shotgun (WGS) entry which is preliminary data.</text>
</comment>
<dbReference type="PANTHER" id="PTHR32011">
    <property type="entry name" value="OS08G0472400 PROTEIN"/>
    <property type="match status" value="1"/>
</dbReference>
<reference evidence="1" key="2">
    <citation type="journal article" date="2022" name="Hortic Res">
        <title>The genome of Dioscorea zingiberensis sheds light on the biosynthesis, origin and evolution of the medicinally important diosgenin saponins.</title>
        <authorList>
            <person name="Li Y."/>
            <person name="Tan C."/>
            <person name="Li Z."/>
            <person name="Guo J."/>
            <person name="Li S."/>
            <person name="Chen X."/>
            <person name="Wang C."/>
            <person name="Dai X."/>
            <person name="Yang H."/>
            <person name="Song W."/>
            <person name="Hou L."/>
            <person name="Xu J."/>
            <person name="Tong Z."/>
            <person name="Xu A."/>
            <person name="Yuan X."/>
            <person name="Wang W."/>
            <person name="Yang Q."/>
            <person name="Chen L."/>
            <person name="Sun Z."/>
            <person name="Wang K."/>
            <person name="Pan B."/>
            <person name="Chen J."/>
            <person name="Bao Y."/>
            <person name="Liu F."/>
            <person name="Qi X."/>
            <person name="Gang D.R."/>
            <person name="Wen J."/>
            <person name="Li J."/>
        </authorList>
    </citation>
    <scope>NUCLEOTIDE SEQUENCE</scope>
    <source>
        <strain evidence="1">Dzin_1.0</strain>
    </source>
</reference>
<evidence type="ECO:0000313" key="1">
    <source>
        <dbReference type="EMBL" id="KAJ0976001.1"/>
    </source>
</evidence>
<dbReference type="EMBL" id="JAGGNH010000004">
    <property type="protein sequence ID" value="KAJ0976001.1"/>
    <property type="molecule type" value="Genomic_DNA"/>
</dbReference>
<protein>
    <submittedName>
        <fullName evidence="1">Uncharacterized protein</fullName>
    </submittedName>
</protein>
<name>A0A9D5CME0_9LILI</name>
<organism evidence="1 2">
    <name type="scientific">Dioscorea zingiberensis</name>
    <dbReference type="NCBI Taxonomy" id="325984"/>
    <lineage>
        <taxon>Eukaryota</taxon>
        <taxon>Viridiplantae</taxon>
        <taxon>Streptophyta</taxon>
        <taxon>Embryophyta</taxon>
        <taxon>Tracheophyta</taxon>
        <taxon>Spermatophyta</taxon>
        <taxon>Magnoliopsida</taxon>
        <taxon>Liliopsida</taxon>
        <taxon>Dioscoreales</taxon>
        <taxon>Dioscoreaceae</taxon>
        <taxon>Dioscorea</taxon>
    </lineage>
</organism>